<evidence type="ECO:0000313" key="9">
    <source>
        <dbReference type="Proteomes" id="UP001226867"/>
    </source>
</evidence>
<dbReference type="PANTHER" id="PTHR43820:SF8">
    <property type="entry name" value="ABC TRANSPORTER SUBSTRATE-BINDING PROTEIN"/>
    <property type="match status" value="1"/>
</dbReference>
<keyword evidence="3" id="KW-1003">Cell membrane</keyword>
<comment type="similarity">
    <text evidence="1">Belongs to the ABC transporter superfamily.</text>
</comment>
<evidence type="ECO:0000259" key="7">
    <source>
        <dbReference type="PROSITE" id="PS50893"/>
    </source>
</evidence>
<comment type="caution">
    <text evidence="8">The sequence shown here is derived from an EMBL/GenBank/DDBJ whole genome shotgun (WGS) entry which is preliminary data.</text>
</comment>
<gene>
    <name evidence="8" type="ORF">J2W36_001989</name>
</gene>
<sequence length="239" mass="25717">MTEPVLRIDQLVGGYGDLTILHGVDMTVPAGSWTTIIGANGAGKSTLLKAVAGIVRSRSGSILFEDRDVTALDSLARLKGGIGLVPQGRCNFPLLSVAENLKLGAFTRKLSAADLEVELQQMTDRFPRLKERWNTLAGNLSGGEQQIMEMAMVLLAKPRLLLLDEPSLGLSPQAMGMVFDTIRELTASGLSVLMVEQNARQALECCDYGVVMELGRNKLSAPAGDVLAHPDIRRMFLGL</sequence>
<dbReference type="CDD" id="cd03224">
    <property type="entry name" value="ABC_TM1139_LivF_branched"/>
    <property type="match status" value="1"/>
</dbReference>
<dbReference type="PROSITE" id="PS50893">
    <property type="entry name" value="ABC_TRANSPORTER_2"/>
    <property type="match status" value="1"/>
</dbReference>
<dbReference type="SMART" id="SM00382">
    <property type="entry name" value="AAA"/>
    <property type="match status" value="1"/>
</dbReference>
<evidence type="ECO:0000256" key="5">
    <source>
        <dbReference type="ARBA" id="ARBA00022840"/>
    </source>
</evidence>
<name>A0ABT9S5U9_9BURK</name>
<keyword evidence="4" id="KW-0547">Nucleotide-binding</keyword>
<dbReference type="InterPro" id="IPR003593">
    <property type="entry name" value="AAA+_ATPase"/>
</dbReference>
<dbReference type="InterPro" id="IPR052156">
    <property type="entry name" value="BCAA_Transport_ATP-bd_LivF"/>
</dbReference>
<proteinExistence type="inferred from homology"/>
<keyword evidence="3" id="KW-0472">Membrane</keyword>
<reference evidence="8 9" key="1">
    <citation type="submission" date="2023-07" db="EMBL/GenBank/DDBJ databases">
        <title>Sorghum-associated microbial communities from plants grown in Nebraska, USA.</title>
        <authorList>
            <person name="Schachtman D."/>
        </authorList>
    </citation>
    <scope>NUCLEOTIDE SEQUENCE [LARGE SCALE GENOMIC DNA]</scope>
    <source>
        <strain evidence="8 9">DS1607</strain>
    </source>
</reference>
<keyword evidence="6" id="KW-0029">Amino-acid transport</keyword>
<evidence type="ECO:0000256" key="3">
    <source>
        <dbReference type="ARBA" id="ARBA00022475"/>
    </source>
</evidence>
<accession>A0ABT9S5U9</accession>
<dbReference type="GO" id="GO:0005524">
    <property type="term" value="F:ATP binding"/>
    <property type="evidence" value="ECO:0007669"/>
    <property type="project" value="UniProtKB-KW"/>
</dbReference>
<keyword evidence="9" id="KW-1185">Reference proteome</keyword>
<feature type="domain" description="ABC transporter" evidence="7">
    <location>
        <begin position="6"/>
        <end position="239"/>
    </location>
</feature>
<dbReference type="Gene3D" id="3.40.50.300">
    <property type="entry name" value="P-loop containing nucleotide triphosphate hydrolases"/>
    <property type="match status" value="1"/>
</dbReference>
<organism evidence="8 9">
    <name type="scientific">Variovorax ginsengisoli</name>
    <dbReference type="NCBI Taxonomy" id="363844"/>
    <lineage>
        <taxon>Bacteria</taxon>
        <taxon>Pseudomonadati</taxon>
        <taxon>Pseudomonadota</taxon>
        <taxon>Betaproteobacteria</taxon>
        <taxon>Burkholderiales</taxon>
        <taxon>Comamonadaceae</taxon>
        <taxon>Variovorax</taxon>
    </lineage>
</organism>
<evidence type="ECO:0000256" key="2">
    <source>
        <dbReference type="ARBA" id="ARBA00022448"/>
    </source>
</evidence>
<dbReference type="InterPro" id="IPR027417">
    <property type="entry name" value="P-loop_NTPase"/>
</dbReference>
<evidence type="ECO:0000313" key="8">
    <source>
        <dbReference type="EMBL" id="MDP9899738.1"/>
    </source>
</evidence>
<dbReference type="SUPFAM" id="SSF52540">
    <property type="entry name" value="P-loop containing nucleoside triphosphate hydrolases"/>
    <property type="match status" value="1"/>
</dbReference>
<dbReference type="Proteomes" id="UP001226867">
    <property type="component" value="Unassembled WGS sequence"/>
</dbReference>
<keyword evidence="5 8" id="KW-0067">ATP-binding</keyword>
<dbReference type="RefSeq" id="WP_307689555.1">
    <property type="nucleotide sequence ID" value="NZ_JAUSRO010000005.1"/>
</dbReference>
<evidence type="ECO:0000256" key="1">
    <source>
        <dbReference type="ARBA" id="ARBA00005417"/>
    </source>
</evidence>
<keyword evidence="2" id="KW-0813">Transport</keyword>
<evidence type="ECO:0000256" key="4">
    <source>
        <dbReference type="ARBA" id="ARBA00022741"/>
    </source>
</evidence>
<protein>
    <submittedName>
        <fullName evidence="8">Branched-chain amino acid transport system ATP-binding protein</fullName>
    </submittedName>
</protein>
<evidence type="ECO:0000256" key="6">
    <source>
        <dbReference type="ARBA" id="ARBA00022970"/>
    </source>
</evidence>
<dbReference type="EMBL" id="JAUSRO010000005">
    <property type="protein sequence ID" value="MDP9899738.1"/>
    <property type="molecule type" value="Genomic_DNA"/>
</dbReference>
<dbReference type="PANTHER" id="PTHR43820">
    <property type="entry name" value="HIGH-AFFINITY BRANCHED-CHAIN AMINO ACID TRANSPORT ATP-BINDING PROTEIN LIVF"/>
    <property type="match status" value="1"/>
</dbReference>
<dbReference type="InterPro" id="IPR003439">
    <property type="entry name" value="ABC_transporter-like_ATP-bd"/>
</dbReference>
<dbReference type="Pfam" id="PF00005">
    <property type="entry name" value="ABC_tran"/>
    <property type="match status" value="1"/>
</dbReference>